<feature type="region of interest" description="Disordered" evidence="7">
    <location>
        <begin position="323"/>
        <end position="378"/>
    </location>
</feature>
<dbReference type="EMBL" id="MN025529">
    <property type="protein sequence ID" value="QEJ80727.1"/>
    <property type="molecule type" value="Genomic_DNA"/>
</dbReference>
<dbReference type="GO" id="GO:0006260">
    <property type="term" value="P:DNA replication"/>
    <property type="evidence" value="ECO:0007669"/>
    <property type="project" value="UniProtKB-KW"/>
</dbReference>
<organism evidence="8 9">
    <name type="scientific">Psittacine adenovirus 3</name>
    <dbReference type="NCBI Taxonomy" id="1580497"/>
    <lineage>
        <taxon>Viruses</taxon>
        <taxon>Varidnaviria</taxon>
        <taxon>Bamfordvirae</taxon>
        <taxon>Preplasmiviricota</taxon>
        <taxon>Polisuviricotina</taxon>
        <taxon>Pharingeaviricetes</taxon>
        <taxon>Rowavirales</taxon>
        <taxon>Adenoviridae</taxon>
        <taxon>Barthadenovirus</taxon>
        <taxon>Barthadenovirus amazonae</taxon>
        <taxon>Psittacine atadenovirus A</taxon>
    </lineage>
</organism>
<evidence type="ECO:0000256" key="4">
    <source>
        <dbReference type="ARBA" id="ARBA00023109"/>
    </source>
</evidence>
<sequence>MTGQSQYTLRFMRLTTSLNDRAVWRRLIATVRGTRWASRFYTYSYSQLRDLRPGGPTTSLPPFVGLPPPHLLLGYYYVARTMNDYLFDQRTYSSLSYEERAEPSLRDRHLHWKLLSDCSYSINTGAFVRALEDTDDFDETVHQIQNAVVMDRILSTMNAAAEPIRGLGAAIRQQNSNRGGMAPHPDFATHYALNTHGHKNAEILRAICRTKKALFHFIQACNHPSPREHTLHLPLEGNWLGRLVEQLETLQATTDPANIDTVKNLALVMAIGRGPLRGGALTLRSGTRVGLPYQLRQRDGRQAVTQEIRRRRGQAVRTFIESLPLPQRRRVPPGTVSDESPEEPEREVSVSPLQPEAVEVSRDELAGPSRYPEEEEEIEDTYNETIVATLVDLLQALEDELTPEARRSPFFRFGVEFYELMVQTINRESLTAAFVRRWLLNFFVVEHIASTLHYLQSRLARDRVARQNILINFCQVIVRGRNSQGEELFTRLWSENYTERAPLIRLYRRILQDYLALTENVQEPHGFQAQEERDQLLQDIDFVQDSGNPEEVFRQLQVSDSDIDSVEVAIRLKTSGLVALSRNADVIASFDRQRAAAVREWRQHNLPQ</sequence>
<dbReference type="Proteomes" id="UP000323261">
    <property type="component" value="Segment"/>
</dbReference>
<gene>
    <name evidence="8" type="ORF">PAV19gp05</name>
</gene>
<dbReference type="InterPro" id="IPR003391">
    <property type="entry name" value="Adeno_preterminal"/>
</dbReference>
<keyword evidence="1" id="KW-0597">Phosphoprotein</keyword>
<evidence type="ECO:0000256" key="7">
    <source>
        <dbReference type="SAM" id="MobiDB-lite"/>
    </source>
</evidence>
<evidence type="ECO:0000256" key="1">
    <source>
        <dbReference type="ARBA" id="ARBA00022553"/>
    </source>
</evidence>
<evidence type="ECO:0000256" key="5">
    <source>
        <dbReference type="ARBA" id="ARBA00023124"/>
    </source>
</evidence>
<name>A0A5C0PWE6_9ADEN</name>
<keyword evidence="4" id="KW-1194">Viral DNA replication</keyword>
<evidence type="ECO:0000313" key="9">
    <source>
        <dbReference type="Proteomes" id="UP000323261"/>
    </source>
</evidence>
<accession>A0A5C0PWE6</accession>
<keyword evidence="3" id="KW-0235">DNA replication</keyword>
<evidence type="ECO:0000256" key="6">
    <source>
        <dbReference type="ARBA" id="ARBA00023125"/>
    </source>
</evidence>
<dbReference type="GO" id="GO:0003677">
    <property type="term" value="F:DNA binding"/>
    <property type="evidence" value="ECO:0007669"/>
    <property type="project" value="UniProtKB-KW"/>
</dbReference>
<proteinExistence type="predicted"/>
<evidence type="ECO:0000313" key="8">
    <source>
        <dbReference type="EMBL" id="QEJ80727.1"/>
    </source>
</evidence>
<evidence type="ECO:0000256" key="3">
    <source>
        <dbReference type="ARBA" id="ARBA00022705"/>
    </source>
</evidence>
<reference evidence="8 9" key="1">
    <citation type="journal article" date="2019" name="Viruses">
        <title>Faecal Virome Analysis of Wild Animals from Brazil.</title>
        <authorList>
            <person name="Duarte M.A."/>
            <person name="Silva J.M.F."/>
            <person name="Brito C.R."/>
            <person name="Teixeira D.S."/>
            <person name="Melo F.L."/>
            <person name="Ribeiro B.M."/>
            <person name="Nagata T."/>
            <person name="Campos F.S."/>
        </authorList>
    </citation>
    <scope>NUCLEOTIDE SEQUENCE [LARGE SCALE GENOMIC DNA]</scope>
    <source>
        <strain evidence="8">BR_DF</strain>
    </source>
</reference>
<protein>
    <submittedName>
        <fullName evidence="8">Terminal protein</fullName>
    </submittedName>
</protein>
<evidence type="ECO:0000256" key="2">
    <source>
        <dbReference type="ARBA" id="ARBA00022562"/>
    </source>
</evidence>
<keyword evidence="5" id="KW-0190">Covalent protein-DNA linkage</keyword>
<dbReference type="Pfam" id="PF02459">
    <property type="entry name" value="Adeno_terminal"/>
    <property type="match status" value="1"/>
</dbReference>
<dbReference type="GO" id="GO:0039693">
    <property type="term" value="P:viral DNA genome replication"/>
    <property type="evidence" value="ECO:0007669"/>
    <property type="project" value="UniProtKB-KW"/>
</dbReference>
<keyword evidence="2" id="KW-1048">Host nucleus</keyword>
<keyword evidence="6" id="KW-0238">DNA-binding</keyword>